<dbReference type="OrthoDB" id="9799337at2"/>
<dbReference type="STRING" id="1121439.dsat_1171"/>
<dbReference type="Pfam" id="PF04071">
    <property type="entry name" value="zf-like"/>
    <property type="match status" value="1"/>
</dbReference>
<proteinExistence type="predicted"/>
<dbReference type="Proteomes" id="UP000014975">
    <property type="component" value="Unassembled WGS sequence"/>
</dbReference>
<organism evidence="2 3">
    <name type="scientific">Alkalidesulfovibrio alkalitolerans DSM 16529</name>
    <dbReference type="NCBI Taxonomy" id="1121439"/>
    <lineage>
        <taxon>Bacteria</taxon>
        <taxon>Pseudomonadati</taxon>
        <taxon>Thermodesulfobacteriota</taxon>
        <taxon>Desulfovibrionia</taxon>
        <taxon>Desulfovibrionales</taxon>
        <taxon>Desulfovibrionaceae</taxon>
        <taxon>Alkalidesulfovibrio</taxon>
    </lineage>
</organism>
<name>S7UAS9_9BACT</name>
<reference evidence="2 3" key="1">
    <citation type="journal article" date="2013" name="Genome Announc.">
        <title>Draft genome sequences for three mercury-methylating, sulfate-reducing bacteria.</title>
        <authorList>
            <person name="Brown S.D."/>
            <person name="Hurt R.A.Jr."/>
            <person name="Gilmour C.C."/>
            <person name="Elias D.A."/>
        </authorList>
    </citation>
    <scope>NUCLEOTIDE SEQUENCE [LARGE SCALE GENOMIC DNA]</scope>
    <source>
        <strain evidence="2 3">DSM 16529</strain>
    </source>
</reference>
<gene>
    <name evidence="2" type="ORF">dsat_1171</name>
</gene>
<protein>
    <submittedName>
        <fullName evidence="2">Cysteine-rich small domain-containing protein</fullName>
    </submittedName>
</protein>
<dbReference type="eggNOG" id="COG2158">
    <property type="taxonomic scope" value="Bacteria"/>
</dbReference>
<dbReference type="RefSeq" id="WP_020887868.1">
    <property type="nucleotide sequence ID" value="NZ_ATHI01000030.1"/>
</dbReference>
<comment type="caution">
    <text evidence="2">The sequence shown here is derived from an EMBL/GenBank/DDBJ whole genome shotgun (WGS) entry which is preliminary data.</text>
</comment>
<feature type="domain" description="Cysteine-rich small" evidence="1">
    <location>
        <begin position="6"/>
        <end position="82"/>
    </location>
</feature>
<accession>S7UAS9</accession>
<dbReference type="EMBL" id="ATHI01000030">
    <property type="protein sequence ID" value="EPR31044.1"/>
    <property type="molecule type" value="Genomic_DNA"/>
</dbReference>
<evidence type="ECO:0000313" key="3">
    <source>
        <dbReference type="Proteomes" id="UP000014975"/>
    </source>
</evidence>
<sequence length="90" mass="10202">MKNSHRFFNNAECEYFPCHACERPEEFNCLFCFCPLYFLEDCGGSPRLTPTGVKDCSGCALPHRPGGYDHVMARLRREFAARKASANHAP</sequence>
<dbReference type="PATRIC" id="fig|1121439.3.peg.2553"/>
<evidence type="ECO:0000313" key="2">
    <source>
        <dbReference type="EMBL" id="EPR31044.1"/>
    </source>
</evidence>
<keyword evidence="3" id="KW-1185">Reference proteome</keyword>
<dbReference type="AlphaFoldDB" id="S7UAS9"/>
<dbReference type="InterPro" id="IPR007212">
    <property type="entry name" value="Zf-like"/>
</dbReference>
<evidence type="ECO:0000259" key="1">
    <source>
        <dbReference type="Pfam" id="PF04071"/>
    </source>
</evidence>